<sequence>MTADQNVLSFKRLRVSYSDRIHGNFLRLPSAVASVLDSSNVPIHELGILLQPGDCHVGWDGHESTKPSIDGIPVVEINPILAAEYGVAEGQFVDIHVTRYEESRVATEVHVEPLTSDDWEIISSHVAFFQDEILFQTRLVATGSRLLCYLDQIVGRFLVKKVVPNLGAARISADTELIIAPRENEARNLNKVDREASNSAYSPLFRRTGYAYAASGKFQGPVIELAPADAEYCSKSSLAYVTLIRNPLEPSTLPDMVATHIAAHVVIGEDRQDNRARLSRDLWDLLGVQRACGERIRVALLTDSVSDAAEAVLILHSVKGSHLLTASQAPEVARELQEWILTDRLWIPRWGAVIELRSSNGSRVPYGRCSDWRWAKKALEQPTLSQAISQASSRLQPTSSPPRELIGLESFVSDLVAALSAPSGIGPHCHFVHGRKGMGKTAILMHIAEVLQEKHHRYVAYIDCSTLLDTSNVAKMKQMLLKQLAIAYWRSPSVLLFDNADFLFPSSKQATGAPAPTVAQPATKLAQVLVSGLPDNTRVVLTSERLDGLVSLFNTKHFIGRTWALEPPSRTARCSILKALLKERGVDPEIAEGELTVDTDGYSPADLSGLVDKLFHEVLTKDISDAPPELPVAASKAAVTAALSSYTPISLRGIKLMRDTGVRWDSIGALHGPKRLLLETLEWPSKYAPVFAQCPLRLRSGILLYGFPGCGKTLLASAVAQQCGLNFISIKGPEILNKYIGASEQSVRELFEKAQAAKPCVLFFDEFDSIAPKRGHDSTGVTDRVVNQLLTQMDGAEGLDGVYVLAATSRPDLIDPALLRPGRLDKSVLCNMPDENERLEILAAIINSANMNVEPGLDLKTIAKKSVGYSGADLQAVCYNAHLNAVHRDLEQKQSSRAADKSPQTKEYILVNGITPRIPELKAVSAKSAVEPSDTETETNIGPLINAQDLKTAMDEARHSLSTTERKRLQAVYDQFINARDGNLPTGEADNEIGSRTSLM</sequence>
<dbReference type="InterPro" id="IPR029067">
    <property type="entry name" value="CDC48_domain_2-like_sf"/>
</dbReference>
<feature type="domain" description="AAA+ ATPase" evidence="13">
    <location>
        <begin position="698"/>
        <end position="833"/>
    </location>
</feature>
<evidence type="ECO:0000256" key="4">
    <source>
        <dbReference type="ARBA" id="ARBA00022593"/>
    </source>
</evidence>
<organism evidence="14 15">
    <name type="scientific">Eremothecium sinecaudum</name>
    <dbReference type="NCBI Taxonomy" id="45286"/>
    <lineage>
        <taxon>Eukaryota</taxon>
        <taxon>Fungi</taxon>
        <taxon>Dikarya</taxon>
        <taxon>Ascomycota</taxon>
        <taxon>Saccharomycotina</taxon>
        <taxon>Saccharomycetes</taxon>
        <taxon>Saccharomycetales</taxon>
        <taxon>Saccharomycetaceae</taxon>
        <taxon>Eremothecium</taxon>
    </lineage>
</organism>
<evidence type="ECO:0000256" key="2">
    <source>
        <dbReference type="ARBA" id="ARBA00006914"/>
    </source>
</evidence>
<evidence type="ECO:0000259" key="13">
    <source>
        <dbReference type="SMART" id="SM00382"/>
    </source>
</evidence>
<dbReference type="FunFam" id="3.40.50.300:FF:000149">
    <property type="entry name" value="Nuclear valosin-containing protein-like"/>
    <property type="match status" value="1"/>
</dbReference>
<evidence type="ECO:0000256" key="7">
    <source>
        <dbReference type="ARBA" id="ARBA00022840"/>
    </source>
</evidence>
<evidence type="ECO:0000256" key="12">
    <source>
        <dbReference type="ARBA" id="ARBA00048778"/>
    </source>
</evidence>
<feature type="domain" description="AAA+ ATPase" evidence="13">
    <location>
        <begin position="426"/>
        <end position="569"/>
    </location>
</feature>
<dbReference type="InterPro" id="IPR027417">
    <property type="entry name" value="P-loop_NTPase"/>
</dbReference>
<evidence type="ECO:0000256" key="3">
    <source>
        <dbReference type="ARBA" id="ARBA00022448"/>
    </source>
</evidence>
<keyword evidence="8" id="KW-0653">Protein transport</keyword>
<keyword evidence="4" id="KW-0962">Peroxisome biogenesis</keyword>
<dbReference type="SUPFAM" id="SSF50692">
    <property type="entry name" value="ADC-like"/>
    <property type="match status" value="1"/>
</dbReference>
<evidence type="ECO:0000313" key="15">
    <source>
        <dbReference type="Proteomes" id="UP000243052"/>
    </source>
</evidence>
<dbReference type="Pfam" id="PF09262">
    <property type="entry name" value="PEX-1N"/>
    <property type="match status" value="1"/>
</dbReference>
<evidence type="ECO:0000256" key="5">
    <source>
        <dbReference type="ARBA" id="ARBA00022741"/>
    </source>
</evidence>
<dbReference type="GO" id="GO:0016887">
    <property type="term" value="F:ATP hydrolysis activity"/>
    <property type="evidence" value="ECO:0007669"/>
    <property type="project" value="InterPro"/>
</dbReference>
<dbReference type="PANTHER" id="PTHR23077:SF12">
    <property type="entry name" value="PEROXISOMAL ATPASE PEX1"/>
    <property type="match status" value="1"/>
</dbReference>
<dbReference type="Proteomes" id="UP000243052">
    <property type="component" value="Chromosome vi"/>
</dbReference>
<dbReference type="GO" id="GO:0005829">
    <property type="term" value="C:cytosol"/>
    <property type="evidence" value="ECO:0007669"/>
    <property type="project" value="TreeGrafter"/>
</dbReference>
<comment type="subcellular location">
    <subcellularLocation>
        <location evidence="1">Membrane</location>
    </subcellularLocation>
</comment>
<dbReference type="SMART" id="SM00382">
    <property type="entry name" value="AAA"/>
    <property type="match status" value="2"/>
</dbReference>
<evidence type="ECO:0000256" key="8">
    <source>
        <dbReference type="ARBA" id="ARBA00022927"/>
    </source>
</evidence>
<gene>
    <name evidence="14" type="ORF">AW171_hschr63544</name>
</gene>
<dbReference type="STRING" id="45286.A0A120K2H9"/>
<dbReference type="AlphaFoldDB" id="A0A120K2H9"/>
<dbReference type="PANTHER" id="PTHR23077">
    <property type="entry name" value="AAA-FAMILY ATPASE"/>
    <property type="match status" value="1"/>
</dbReference>
<dbReference type="OrthoDB" id="2187at2759"/>
<dbReference type="InterPro" id="IPR050168">
    <property type="entry name" value="AAA_ATPase_domain"/>
</dbReference>
<comment type="catalytic activity">
    <reaction evidence="12">
        <text>ATP + H2O = ADP + phosphate + H(+)</text>
        <dbReference type="Rhea" id="RHEA:13065"/>
        <dbReference type="ChEBI" id="CHEBI:15377"/>
        <dbReference type="ChEBI" id="CHEBI:15378"/>
        <dbReference type="ChEBI" id="CHEBI:30616"/>
        <dbReference type="ChEBI" id="CHEBI:43474"/>
        <dbReference type="ChEBI" id="CHEBI:456216"/>
    </reaction>
    <physiologicalReaction direction="left-to-right" evidence="12">
        <dbReference type="Rhea" id="RHEA:13066"/>
    </physiologicalReaction>
</comment>
<dbReference type="InterPro" id="IPR041569">
    <property type="entry name" value="AAA_lid_3"/>
</dbReference>
<comment type="similarity">
    <text evidence="2">Belongs to the AAA ATPase family.</text>
</comment>
<dbReference type="GO" id="GO:0005524">
    <property type="term" value="F:ATP binding"/>
    <property type="evidence" value="ECO:0007669"/>
    <property type="project" value="UniProtKB-KW"/>
</dbReference>
<evidence type="ECO:0000256" key="9">
    <source>
        <dbReference type="ARBA" id="ARBA00023136"/>
    </source>
</evidence>
<keyword evidence="7" id="KW-0067">ATP-binding</keyword>
<dbReference type="Gene3D" id="3.10.330.10">
    <property type="match status" value="1"/>
</dbReference>
<dbReference type="SUPFAM" id="SSF52540">
    <property type="entry name" value="P-loop containing nucleoside triphosphate hydrolases"/>
    <property type="match status" value="2"/>
</dbReference>
<evidence type="ECO:0000313" key="14">
    <source>
        <dbReference type="EMBL" id="AMD21585.1"/>
    </source>
</evidence>
<dbReference type="Pfam" id="PF00004">
    <property type="entry name" value="AAA"/>
    <property type="match status" value="2"/>
</dbReference>
<evidence type="ECO:0000256" key="1">
    <source>
        <dbReference type="ARBA" id="ARBA00004370"/>
    </source>
</evidence>
<evidence type="ECO:0000256" key="10">
    <source>
        <dbReference type="ARBA" id="ARBA00032509"/>
    </source>
</evidence>
<keyword evidence="5" id="KW-0547">Nucleotide-binding</keyword>
<evidence type="ECO:0000256" key="6">
    <source>
        <dbReference type="ARBA" id="ARBA00022801"/>
    </source>
</evidence>
<proteinExistence type="inferred from homology"/>
<keyword evidence="3" id="KW-0813">Transport</keyword>
<dbReference type="Pfam" id="PF17862">
    <property type="entry name" value="AAA_lid_3"/>
    <property type="match status" value="1"/>
</dbReference>
<dbReference type="Gene3D" id="3.40.50.300">
    <property type="entry name" value="P-loop containing nucleotide triphosphate hydrolases"/>
    <property type="match status" value="2"/>
</dbReference>
<dbReference type="InterPro" id="IPR009010">
    <property type="entry name" value="Asp_de-COase-like_dom_sf"/>
</dbReference>
<protein>
    <recommendedName>
        <fullName evidence="11">Peroxisomal ATPase PEX1</fullName>
    </recommendedName>
    <alternativeName>
        <fullName evidence="10">Peroxin-1</fullName>
    </alternativeName>
</protein>
<keyword evidence="9" id="KW-0472">Membrane</keyword>
<dbReference type="GeneID" id="28724879"/>
<dbReference type="InterPro" id="IPR015342">
    <property type="entry name" value="PEX1-N_C-lobe"/>
</dbReference>
<name>A0A120K2H9_9SACH</name>
<dbReference type="InterPro" id="IPR003959">
    <property type="entry name" value="ATPase_AAA_core"/>
</dbReference>
<reference evidence="14 15" key="1">
    <citation type="submission" date="2016-01" db="EMBL/GenBank/DDBJ databases">
        <title>Genome sequence of the yeast Holleya sinecauda.</title>
        <authorList>
            <person name="Dietrich F.S."/>
        </authorList>
    </citation>
    <scope>NUCLEOTIDE SEQUENCE [LARGE SCALE GENOMIC DNA]</scope>
    <source>
        <strain evidence="14 15">ATCC 58844</strain>
    </source>
</reference>
<dbReference type="Gene3D" id="1.10.8.60">
    <property type="match status" value="2"/>
</dbReference>
<keyword evidence="15" id="KW-1185">Reference proteome</keyword>
<dbReference type="InterPro" id="IPR003593">
    <property type="entry name" value="AAA+_ATPase"/>
</dbReference>
<accession>A0A120K2H9</accession>
<dbReference type="EMBL" id="CP014246">
    <property type="protein sequence ID" value="AMD21585.1"/>
    <property type="molecule type" value="Genomic_DNA"/>
</dbReference>
<dbReference type="SUPFAM" id="SSF54585">
    <property type="entry name" value="Cdc48 domain 2-like"/>
    <property type="match status" value="1"/>
</dbReference>
<dbReference type="PROSITE" id="PS00674">
    <property type="entry name" value="AAA"/>
    <property type="match status" value="1"/>
</dbReference>
<dbReference type="CDD" id="cd19526">
    <property type="entry name" value="RecA-like_PEX1_r2"/>
    <property type="match status" value="1"/>
</dbReference>
<dbReference type="InterPro" id="IPR003960">
    <property type="entry name" value="ATPase_AAA_CS"/>
</dbReference>
<dbReference type="GO" id="GO:0005778">
    <property type="term" value="C:peroxisomal membrane"/>
    <property type="evidence" value="ECO:0007669"/>
    <property type="project" value="TreeGrafter"/>
</dbReference>
<dbReference type="GO" id="GO:0016558">
    <property type="term" value="P:protein import into peroxisome matrix"/>
    <property type="evidence" value="ECO:0007669"/>
    <property type="project" value="TreeGrafter"/>
</dbReference>
<dbReference type="RefSeq" id="XP_017988581.1">
    <property type="nucleotide sequence ID" value="XM_018133293.1"/>
</dbReference>
<evidence type="ECO:0000256" key="11">
    <source>
        <dbReference type="ARBA" id="ARBA00034532"/>
    </source>
</evidence>
<keyword evidence="6" id="KW-0378">Hydrolase</keyword>